<comment type="caution">
    <text evidence="1">The sequence shown here is derived from an EMBL/GenBank/DDBJ whole genome shotgun (WGS) entry which is preliminary data.</text>
</comment>
<evidence type="ECO:0000313" key="2">
    <source>
        <dbReference type="Proteomes" id="UP000789920"/>
    </source>
</evidence>
<proteinExistence type="predicted"/>
<evidence type="ECO:0000313" key="1">
    <source>
        <dbReference type="EMBL" id="CAG8804675.1"/>
    </source>
</evidence>
<gene>
    <name evidence="1" type="ORF">RPERSI_LOCUS21763</name>
</gene>
<protein>
    <submittedName>
        <fullName evidence="1">18328_t:CDS:1</fullName>
    </submittedName>
</protein>
<name>A0ACA9RQI1_9GLOM</name>
<feature type="non-terminal residue" evidence="1">
    <location>
        <position position="1"/>
    </location>
</feature>
<keyword evidence="2" id="KW-1185">Reference proteome</keyword>
<reference evidence="1" key="1">
    <citation type="submission" date="2021-06" db="EMBL/GenBank/DDBJ databases">
        <authorList>
            <person name="Kallberg Y."/>
            <person name="Tangrot J."/>
            <person name="Rosling A."/>
        </authorList>
    </citation>
    <scope>NUCLEOTIDE SEQUENCE</scope>
    <source>
        <strain evidence="1">MA461A</strain>
    </source>
</reference>
<dbReference type="Proteomes" id="UP000789920">
    <property type="component" value="Unassembled WGS sequence"/>
</dbReference>
<sequence>NPRLKYKRRAKRKGNSSIITIINWLQQENKKIPSGRVNTIVKYLPSSRAVGKRMILSEEWYNEVVKSPQIQRTQDTDNEESDSTN</sequence>
<accession>A0ACA9RQI1</accession>
<dbReference type="EMBL" id="CAJVQC010064574">
    <property type="protein sequence ID" value="CAG8804675.1"/>
    <property type="molecule type" value="Genomic_DNA"/>
</dbReference>
<organism evidence="1 2">
    <name type="scientific">Racocetra persica</name>
    <dbReference type="NCBI Taxonomy" id="160502"/>
    <lineage>
        <taxon>Eukaryota</taxon>
        <taxon>Fungi</taxon>
        <taxon>Fungi incertae sedis</taxon>
        <taxon>Mucoromycota</taxon>
        <taxon>Glomeromycotina</taxon>
        <taxon>Glomeromycetes</taxon>
        <taxon>Diversisporales</taxon>
        <taxon>Gigasporaceae</taxon>
        <taxon>Racocetra</taxon>
    </lineage>
</organism>
<feature type="non-terminal residue" evidence="1">
    <location>
        <position position="85"/>
    </location>
</feature>